<organism evidence="1 2">
    <name type="scientific">Anaerovorax odorimutans</name>
    <dbReference type="NCBI Taxonomy" id="109327"/>
    <lineage>
        <taxon>Bacteria</taxon>
        <taxon>Bacillati</taxon>
        <taxon>Bacillota</taxon>
        <taxon>Clostridia</taxon>
        <taxon>Peptostreptococcales</taxon>
        <taxon>Anaerovoracaceae</taxon>
        <taxon>Anaerovorax</taxon>
    </lineage>
</organism>
<dbReference type="EMBL" id="JANFXK010000046">
    <property type="protein sequence ID" value="MCQ4638597.1"/>
    <property type="molecule type" value="Genomic_DNA"/>
</dbReference>
<dbReference type="RefSeq" id="WP_256133804.1">
    <property type="nucleotide sequence ID" value="NZ_JANFXK010000046.1"/>
</dbReference>
<evidence type="ECO:0000313" key="1">
    <source>
        <dbReference type="EMBL" id="MCQ4638597.1"/>
    </source>
</evidence>
<keyword evidence="2" id="KW-1185">Reference proteome</keyword>
<name>A0ABT1RTS5_9FIRM</name>
<reference evidence="1 2" key="1">
    <citation type="submission" date="2022-06" db="EMBL/GenBank/DDBJ databases">
        <title>Isolation of gut microbiota from human fecal samples.</title>
        <authorList>
            <person name="Pamer E.G."/>
            <person name="Barat B."/>
            <person name="Waligurski E."/>
            <person name="Medina S."/>
            <person name="Paddock L."/>
            <person name="Mostad J."/>
        </authorList>
    </citation>
    <scope>NUCLEOTIDE SEQUENCE [LARGE SCALE GENOMIC DNA]</scope>
    <source>
        <strain evidence="1 2">SL.3.17</strain>
    </source>
</reference>
<gene>
    <name evidence="1" type="ORF">NE619_17855</name>
</gene>
<comment type="caution">
    <text evidence="1">The sequence shown here is derived from an EMBL/GenBank/DDBJ whole genome shotgun (WGS) entry which is preliminary data.</text>
</comment>
<feature type="non-terminal residue" evidence="1">
    <location>
        <position position="161"/>
    </location>
</feature>
<sequence>MEEKRSIEGYEITHAVHIGNREIVFGENRDADAENQFLCAYCSTNQLFRSYEEGFTGSYLEMMKLFGERVQEQAVQMEKGKQRITVPLESITAEQCYPNDFAQSIQGKVVAIKADALRPEYRTADHQLEFVLGGFGANGNARGSAVFCKNLYSGKESRWER</sequence>
<dbReference type="Proteomes" id="UP001524502">
    <property type="component" value="Unassembled WGS sequence"/>
</dbReference>
<protein>
    <submittedName>
        <fullName evidence="1">Uncharacterized protein</fullName>
    </submittedName>
</protein>
<accession>A0ABT1RTS5</accession>
<evidence type="ECO:0000313" key="2">
    <source>
        <dbReference type="Proteomes" id="UP001524502"/>
    </source>
</evidence>
<proteinExistence type="predicted"/>